<proteinExistence type="predicted"/>
<dbReference type="STRING" id="1188229.GlitD10_1947"/>
<protein>
    <submittedName>
        <fullName evidence="2">Transglutaminase</fullName>
    </submittedName>
</protein>
<dbReference type="Pfam" id="PF01841">
    <property type="entry name" value="Transglut_core"/>
    <property type="match status" value="1"/>
</dbReference>
<gene>
    <name evidence="2" type="ORF">GlitD10_1947</name>
</gene>
<dbReference type="RefSeq" id="WP_071454740.1">
    <property type="nucleotide sequence ID" value="NZ_CP017675.1"/>
</dbReference>
<dbReference type="Proteomes" id="UP000180235">
    <property type="component" value="Chromosome"/>
</dbReference>
<dbReference type="PANTHER" id="PTHR33490:SF6">
    <property type="entry name" value="SLL1049 PROTEIN"/>
    <property type="match status" value="1"/>
</dbReference>
<dbReference type="KEGG" id="glt:GlitD10_1947"/>
<dbReference type="Gene3D" id="3.10.620.30">
    <property type="match status" value="1"/>
</dbReference>
<dbReference type="OrthoDB" id="9804872at2"/>
<dbReference type="InterPro" id="IPR038765">
    <property type="entry name" value="Papain-like_cys_pep_sf"/>
</dbReference>
<sequence length="551" mass="62742">MTDAGFRTLRPHALRSLQGLLGWQGQFLSVDPRSGYLVSLDPATDNTRILNPDTTHYLKDIGGWSLAGNALWFTDREQVYVSYCQVQGEVWHLAKPVLALTLADRAEGIVKVGEQLYISSQERGCIWVIQVADGKVTQTWPAPGVGVCQLTMIEETLWLCDDIEQTLYQFNPETGQVELSVLTPYEHPVGVACWRSRYYVAYAGEEPYIRDEPNASQPLELGFRDRVLVHPLAFDHYPQGQYTLSNGYVLELAYVEEWSPLSAVDLAQVEWRIALPATTERQRVRWVEPVGLPFTVDWEQGQPVAVFRFDQLAHQQGLMFGWRAELEVFSIKYQIPPGETPGIPELELELQQQYLVDDDELSMDEPVMRAAAREAVANAHTFLGKLLAIRNYVYDHLRYHMKSTIDPPHIALQRGTGSCGEYVGIMLALLRLNGIACRTAGRYKCPQTPEFLGVPLLPQFNHVWLEVYWPGRGWLPIESNTDHLPERPWLQPQRFFLGLAWFHLELGRGIRFERLRLPDGTRPEVGLGDLAINHIRCILRREIAPPKPPDK</sequence>
<evidence type="ECO:0000313" key="3">
    <source>
        <dbReference type="Proteomes" id="UP000180235"/>
    </source>
</evidence>
<dbReference type="EMBL" id="CP017675">
    <property type="protein sequence ID" value="APB34273.1"/>
    <property type="molecule type" value="Genomic_DNA"/>
</dbReference>
<dbReference type="SUPFAM" id="SSF54001">
    <property type="entry name" value="Cysteine proteinases"/>
    <property type="match status" value="1"/>
</dbReference>
<evidence type="ECO:0000259" key="1">
    <source>
        <dbReference type="SMART" id="SM00460"/>
    </source>
</evidence>
<evidence type="ECO:0000313" key="2">
    <source>
        <dbReference type="EMBL" id="APB34273.1"/>
    </source>
</evidence>
<dbReference type="SUPFAM" id="SSF63825">
    <property type="entry name" value="YWTD domain"/>
    <property type="match status" value="1"/>
</dbReference>
<dbReference type="SMART" id="SM00460">
    <property type="entry name" value="TGc"/>
    <property type="match status" value="1"/>
</dbReference>
<reference evidence="2 3" key="1">
    <citation type="submission" date="2016-10" db="EMBL/GenBank/DDBJ databases">
        <title>Description of Gloeomargarita lithophora gen. nov., sp. nov., a thylakoid-bearing basal-branching cyanobacterium with intracellular carbonates, and proposal for Gloeomargaritales ord. nov.</title>
        <authorList>
            <person name="Moreira D."/>
            <person name="Tavera R."/>
            <person name="Benzerara K."/>
            <person name="Skouri-Panet F."/>
            <person name="Couradeau E."/>
            <person name="Gerard E."/>
            <person name="Loussert C."/>
            <person name="Novelo E."/>
            <person name="Zivanovic Y."/>
            <person name="Lopez-Garcia P."/>
        </authorList>
    </citation>
    <scope>NUCLEOTIDE SEQUENCE [LARGE SCALE GENOMIC DNA]</scope>
    <source>
        <strain evidence="2 3">D10</strain>
    </source>
</reference>
<keyword evidence="3" id="KW-1185">Reference proteome</keyword>
<organism evidence="2 3">
    <name type="scientific">Gloeomargarita lithophora Alchichica-D10</name>
    <dbReference type="NCBI Taxonomy" id="1188229"/>
    <lineage>
        <taxon>Bacteria</taxon>
        <taxon>Bacillati</taxon>
        <taxon>Cyanobacteriota</taxon>
        <taxon>Cyanophyceae</taxon>
        <taxon>Gloeomargaritales</taxon>
        <taxon>Gloeomargaritaceae</taxon>
        <taxon>Gloeomargarita</taxon>
    </lineage>
</organism>
<feature type="domain" description="Transglutaminase-like" evidence="1">
    <location>
        <begin position="411"/>
        <end position="481"/>
    </location>
</feature>
<accession>A0A1J0AEB4</accession>
<name>A0A1J0AEB4_9CYAN</name>
<dbReference type="PANTHER" id="PTHR33490">
    <property type="entry name" value="BLR5614 PROTEIN-RELATED"/>
    <property type="match status" value="1"/>
</dbReference>
<dbReference type="InterPro" id="IPR002931">
    <property type="entry name" value="Transglutaminase-like"/>
</dbReference>
<dbReference type="AlphaFoldDB" id="A0A1J0AEB4"/>